<comment type="caution">
    <text evidence="2">The sequence shown here is derived from an EMBL/GenBank/DDBJ whole genome shotgun (WGS) entry which is preliminary data.</text>
</comment>
<sequence length="129" mass="14062">MSHITLRTALMLLFVTHSVQAEKLAERAERIDPFHPLATVRCLPSATLPPWQLKGVIGSGERWIGWLAQPEAVGWIRLASGETIPPGNWLVSQLDKSGAKLVPMVGEAGCDGLPDEMLLASPFINKRAE</sequence>
<feature type="chain" id="PRO_5046129631" evidence="1">
    <location>
        <begin position="22"/>
        <end position="129"/>
    </location>
</feature>
<gene>
    <name evidence="2" type="ORF">A0G03_11010</name>
</gene>
<feature type="signal peptide" evidence="1">
    <location>
        <begin position="1"/>
        <end position="21"/>
    </location>
</feature>
<proteinExistence type="predicted"/>
<keyword evidence="1" id="KW-0732">Signal</keyword>
<evidence type="ECO:0000256" key="1">
    <source>
        <dbReference type="SAM" id="SignalP"/>
    </source>
</evidence>
<evidence type="ECO:0000313" key="3">
    <source>
        <dbReference type="Proteomes" id="UP000234468"/>
    </source>
</evidence>
<protein>
    <submittedName>
        <fullName evidence="2">HofP</fullName>
    </submittedName>
</protein>
<dbReference type="RefSeq" id="WP_048262758.1">
    <property type="nucleotide sequence ID" value="NZ_AODU01000020.1"/>
</dbReference>
<evidence type="ECO:0000313" key="2">
    <source>
        <dbReference type="EMBL" id="PKX86376.1"/>
    </source>
</evidence>
<dbReference type="EMBL" id="LXFV01000010">
    <property type="protein sequence ID" value="PKX86376.1"/>
    <property type="molecule type" value="Genomic_DNA"/>
</dbReference>
<reference evidence="2 3" key="1">
    <citation type="submission" date="2016-04" db="EMBL/GenBank/DDBJ databases">
        <title>New species of Pectobacterium.</title>
        <authorList>
            <person name="Waleron M."/>
            <person name="Misztak A.E."/>
            <person name="Waleron K."/>
        </authorList>
    </citation>
    <scope>NUCLEOTIDE SEQUENCE [LARGE SCALE GENOMIC DNA]</scope>
    <source>
        <strain evidence="2 3">IFB5232</strain>
    </source>
</reference>
<accession>A0ABX4S8L3</accession>
<dbReference type="Proteomes" id="UP000234468">
    <property type="component" value="Unassembled WGS sequence"/>
</dbReference>
<keyword evidence="3" id="KW-1185">Reference proteome</keyword>
<organism evidence="2 3">
    <name type="scientific">Pectobacterium peruviense</name>
    <dbReference type="NCBI Taxonomy" id="2066479"/>
    <lineage>
        <taxon>Bacteria</taxon>
        <taxon>Pseudomonadati</taxon>
        <taxon>Pseudomonadota</taxon>
        <taxon>Gammaproteobacteria</taxon>
        <taxon>Enterobacterales</taxon>
        <taxon>Pectobacteriaceae</taxon>
        <taxon>Pectobacterium</taxon>
    </lineage>
</organism>
<name>A0ABX4S8L3_9GAMM</name>